<dbReference type="Gramene" id="TKW30262">
    <property type="protein sequence ID" value="TKW30262"/>
    <property type="gene ID" value="SEVIR_2G024000v2"/>
</dbReference>
<dbReference type="AlphaFoldDB" id="A0A4U6VMJ8"/>
<evidence type="ECO:0000313" key="3">
    <source>
        <dbReference type="Proteomes" id="UP000298652"/>
    </source>
</evidence>
<dbReference type="PANTHER" id="PTHR33377">
    <property type="entry name" value="OS10G0134700 PROTEIN-RELATED"/>
    <property type="match status" value="1"/>
</dbReference>
<dbReference type="Pfam" id="PF08224">
    <property type="entry name" value="DUF1719"/>
    <property type="match status" value="1"/>
</dbReference>
<evidence type="ECO:0008006" key="4">
    <source>
        <dbReference type="Google" id="ProtNLM"/>
    </source>
</evidence>
<keyword evidence="3" id="KW-1185">Reference proteome</keyword>
<dbReference type="InterPro" id="IPR013181">
    <property type="entry name" value="DUF1719"/>
</dbReference>
<accession>A0A4U6VMJ8</accession>
<dbReference type="EMBL" id="CM016553">
    <property type="protein sequence ID" value="TKW30262.1"/>
    <property type="molecule type" value="Genomic_DNA"/>
</dbReference>
<evidence type="ECO:0000256" key="1">
    <source>
        <dbReference type="SAM" id="MobiDB-lite"/>
    </source>
</evidence>
<dbReference type="PANTHER" id="PTHR33377:SF4">
    <property type="entry name" value="OS07G0285800 PROTEIN"/>
    <property type="match status" value="1"/>
</dbReference>
<dbReference type="SMART" id="SM01157">
    <property type="entry name" value="DUF1719"/>
    <property type="match status" value="1"/>
</dbReference>
<gene>
    <name evidence="2" type="ORF">SEVIR_2G024000v2</name>
</gene>
<reference evidence="2" key="1">
    <citation type="submission" date="2019-03" db="EMBL/GenBank/DDBJ databases">
        <title>WGS assembly of Setaria viridis.</title>
        <authorList>
            <person name="Huang P."/>
            <person name="Jenkins J."/>
            <person name="Grimwood J."/>
            <person name="Barry K."/>
            <person name="Healey A."/>
            <person name="Mamidi S."/>
            <person name="Sreedasyam A."/>
            <person name="Shu S."/>
            <person name="Feldman M."/>
            <person name="Wu J."/>
            <person name="Yu Y."/>
            <person name="Chen C."/>
            <person name="Johnson J."/>
            <person name="Rokhsar D."/>
            <person name="Baxter I."/>
            <person name="Schmutz J."/>
            <person name="Brutnell T."/>
            <person name="Kellogg E."/>
        </authorList>
    </citation>
    <scope>NUCLEOTIDE SEQUENCE [LARGE SCALE GENOMIC DNA]</scope>
</reference>
<proteinExistence type="predicted"/>
<protein>
    <recommendedName>
        <fullName evidence="4">Rx N-terminal domain-containing protein</fullName>
    </recommendedName>
</protein>
<name>A0A4U6VMJ8_SETVI</name>
<evidence type="ECO:0000313" key="2">
    <source>
        <dbReference type="EMBL" id="TKW30262.1"/>
    </source>
</evidence>
<organism evidence="2 3">
    <name type="scientific">Setaria viridis</name>
    <name type="common">Green bristlegrass</name>
    <name type="synonym">Setaria italica subsp. viridis</name>
    <dbReference type="NCBI Taxonomy" id="4556"/>
    <lineage>
        <taxon>Eukaryota</taxon>
        <taxon>Viridiplantae</taxon>
        <taxon>Streptophyta</taxon>
        <taxon>Embryophyta</taxon>
        <taxon>Tracheophyta</taxon>
        <taxon>Spermatophyta</taxon>
        <taxon>Magnoliopsida</taxon>
        <taxon>Liliopsida</taxon>
        <taxon>Poales</taxon>
        <taxon>Poaceae</taxon>
        <taxon>PACMAD clade</taxon>
        <taxon>Panicoideae</taxon>
        <taxon>Panicodae</taxon>
        <taxon>Paniceae</taxon>
        <taxon>Cenchrinae</taxon>
        <taxon>Setaria</taxon>
    </lineage>
</organism>
<sequence length="424" mass="48223">MEDFMAVAAQVVGGAVLQEMVSRGASLVLGKRKDKASQGHYLERLRKAIHEVEFVLERTAKLPITEVSLLRDRIELKRDFIQAASLLNRNKKRQAQGQQEISQAATSSSSSQEGLVTPTSMFCFSSFISSSMIKDELWLTCDDVERFEQFADSARSILTKVESGCSLRRWMSFSSPLVRHLFEWKTLIYTRVQAGQERRFSMWPARLEEDQRGVEAHIEYKYLDRKRPDKSFSLWFVLRLSESTDIAGVAMDCLQSLASQFKLDEVDTAMGELTLLANLQDVSHSNAPPMLGIQEKHCKIIQTCRPNPLCCIERGHGRPCVNSIDSTELSHEEQQLQASYAVEVIGKNDEECIDVSIQHVGETIRSNAINCFLHQPQIMKYSIRWVTKHGVAKFDAKKRKHIRSRCTQNQQAGPRQEQKQRQGG</sequence>
<dbReference type="Proteomes" id="UP000298652">
    <property type="component" value="Chromosome 2"/>
</dbReference>
<feature type="region of interest" description="Disordered" evidence="1">
    <location>
        <begin position="405"/>
        <end position="424"/>
    </location>
</feature>